<dbReference type="Proteomes" id="UP000585614">
    <property type="component" value="Unassembled WGS sequence"/>
</dbReference>
<evidence type="ECO:0000313" key="2">
    <source>
        <dbReference type="Proteomes" id="UP000585614"/>
    </source>
</evidence>
<dbReference type="AlphaFoldDB" id="A0A7J7UX48"/>
<accession>A0A7J7UX48</accession>
<gene>
    <name evidence="1" type="ORF">mRhiFer1_008480</name>
</gene>
<comment type="caution">
    <text evidence="1">The sequence shown here is derived from an EMBL/GenBank/DDBJ whole genome shotgun (WGS) entry which is preliminary data.</text>
</comment>
<reference evidence="1 2" key="1">
    <citation type="journal article" date="2020" name="Nature">
        <title>Six reference-quality genomes reveal evolution of bat adaptations.</title>
        <authorList>
            <person name="Jebb D."/>
            <person name="Huang Z."/>
            <person name="Pippel M."/>
            <person name="Hughes G.M."/>
            <person name="Lavrichenko K."/>
            <person name="Devanna P."/>
            <person name="Winkler S."/>
            <person name="Jermiin L.S."/>
            <person name="Skirmuntt E.C."/>
            <person name="Katzourakis A."/>
            <person name="Burkitt-Gray L."/>
            <person name="Ray D.A."/>
            <person name="Sullivan K.A.M."/>
            <person name="Roscito J.G."/>
            <person name="Kirilenko B.M."/>
            <person name="Davalos L.M."/>
            <person name="Corthals A.P."/>
            <person name="Power M.L."/>
            <person name="Jones G."/>
            <person name="Ransome R.D."/>
            <person name="Dechmann D.K.N."/>
            <person name="Locatelli A.G."/>
            <person name="Puechmaille S.J."/>
            <person name="Fedrigo O."/>
            <person name="Jarvis E.D."/>
            <person name="Hiller M."/>
            <person name="Vernes S.C."/>
            <person name="Myers E.W."/>
            <person name="Teeling E.C."/>
        </authorList>
    </citation>
    <scope>NUCLEOTIDE SEQUENCE [LARGE SCALE GENOMIC DNA]</scope>
    <source>
        <strain evidence="1">MRhiFer1</strain>
        <tissue evidence="1">Lung</tissue>
    </source>
</reference>
<evidence type="ECO:0000313" key="1">
    <source>
        <dbReference type="EMBL" id="KAF6317418.1"/>
    </source>
</evidence>
<organism evidence="1 2">
    <name type="scientific">Rhinolophus ferrumequinum</name>
    <name type="common">Greater horseshoe bat</name>
    <dbReference type="NCBI Taxonomy" id="59479"/>
    <lineage>
        <taxon>Eukaryota</taxon>
        <taxon>Metazoa</taxon>
        <taxon>Chordata</taxon>
        <taxon>Craniata</taxon>
        <taxon>Vertebrata</taxon>
        <taxon>Euteleostomi</taxon>
        <taxon>Mammalia</taxon>
        <taxon>Eutheria</taxon>
        <taxon>Laurasiatheria</taxon>
        <taxon>Chiroptera</taxon>
        <taxon>Yinpterochiroptera</taxon>
        <taxon>Rhinolophoidea</taxon>
        <taxon>Rhinolophidae</taxon>
        <taxon>Rhinolophinae</taxon>
        <taxon>Rhinolophus</taxon>
    </lineage>
</organism>
<sequence>MAQGRVGEGDAPERREWRVREWGSRERGVESCIAKRSCGMLAGHGIFLVVGGCFLCASASVSMRRPAVSTAQDKVSCFSWAYKKDRDHTTQDVPMGLVLEMSPKDGKNFNLVKSRETFCIFTGRSIQNSHMMHEAT</sequence>
<name>A0A7J7UX48_RHIFE</name>
<protein>
    <submittedName>
        <fullName evidence="1">Uncharacterized protein</fullName>
    </submittedName>
</protein>
<dbReference type="EMBL" id="JACAGC010000015">
    <property type="protein sequence ID" value="KAF6317418.1"/>
    <property type="molecule type" value="Genomic_DNA"/>
</dbReference>
<proteinExistence type="predicted"/>